<dbReference type="PROSITE" id="PS51257">
    <property type="entry name" value="PROKAR_LIPOPROTEIN"/>
    <property type="match status" value="1"/>
</dbReference>
<feature type="compositionally biased region" description="Polar residues" evidence="1">
    <location>
        <begin position="100"/>
        <end position="112"/>
    </location>
</feature>
<gene>
    <name evidence="3" type="ORF">N482_18620</name>
</gene>
<name>A0A166Z4U9_9GAMM</name>
<comment type="caution">
    <text evidence="3">The sequence shown here is derived from an EMBL/GenBank/DDBJ whole genome shotgun (WGS) entry which is preliminary data.</text>
</comment>
<evidence type="ECO:0000256" key="1">
    <source>
        <dbReference type="SAM" id="MobiDB-lite"/>
    </source>
</evidence>
<proteinExistence type="predicted"/>
<accession>A0A166Z4U9</accession>
<keyword evidence="2" id="KW-0732">Signal</keyword>
<feature type="region of interest" description="Disordered" evidence="1">
    <location>
        <begin position="87"/>
        <end position="117"/>
    </location>
</feature>
<feature type="signal peptide" evidence="2">
    <location>
        <begin position="1"/>
        <end position="24"/>
    </location>
</feature>
<reference evidence="3 4" key="1">
    <citation type="submission" date="2013-07" db="EMBL/GenBank/DDBJ databases">
        <title>Comparative Genomic and Metabolomic Analysis of Twelve Strains of Pseudoalteromonas luteoviolacea.</title>
        <authorList>
            <person name="Vynne N.G."/>
            <person name="Mansson M."/>
            <person name="Gram L."/>
        </authorList>
    </citation>
    <scope>NUCLEOTIDE SEQUENCE [LARGE SCALE GENOMIC DNA]</scope>
    <source>
        <strain evidence="3 4">NCIMB 1942</strain>
    </source>
</reference>
<dbReference type="EMBL" id="AUXT01000201">
    <property type="protein sequence ID" value="KZN43843.1"/>
    <property type="molecule type" value="Genomic_DNA"/>
</dbReference>
<evidence type="ECO:0000256" key="2">
    <source>
        <dbReference type="SAM" id="SignalP"/>
    </source>
</evidence>
<protein>
    <recommendedName>
        <fullName evidence="5">Beta-propeller domain-containing protein</fullName>
    </recommendedName>
</protein>
<evidence type="ECO:0008006" key="5">
    <source>
        <dbReference type="Google" id="ProtNLM"/>
    </source>
</evidence>
<evidence type="ECO:0000313" key="4">
    <source>
        <dbReference type="Proteomes" id="UP000076587"/>
    </source>
</evidence>
<dbReference type="AlphaFoldDB" id="A0A166Z4U9"/>
<dbReference type="PATRIC" id="fig|1365253.3.peg.4488"/>
<dbReference type="Pfam" id="PF09826">
    <property type="entry name" value="Beta_propel"/>
    <property type="match status" value="1"/>
</dbReference>
<dbReference type="InterPro" id="IPR019198">
    <property type="entry name" value="Beta_propeller_containing"/>
</dbReference>
<dbReference type="Proteomes" id="UP000076587">
    <property type="component" value="Unassembled WGS sequence"/>
</dbReference>
<evidence type="ECO:0000313" key="3">
    <source>
        <dbReference type="EMBL" id="KZN43843.1"/>
    </source>
</evidence>
<feature type="chain" id="PRO_5007883055" description="Beta-propeller domain-containing protein" evidence="2">
    <location>
        <begin position="25"/>
        <end position="699"/>
    </location>
</feature>
<dbReference type="RefSeq" id="WP_063378806.1">
    <property type="nucleotide sequence ID" value="NZ_AUXT01000201.1"/>
</dbReference>
<dbReference type="OrthoDB" id="9778998at2"/>
<organism evidence="3 4">
    <name type="scientific">Pseudoalteromonas luteoviolacea NCIMB 1942</name>
    <dbReference type="NCBI Taxonomy" id="1365253"/>
    <lineage>
        <taxon>Bacteria</taxon>
        <taxon>Pseudomonadati</taxon>
        <taxon>Pseudomonadota</taxon>
        <taxon>Gammaproteobacteria</taxon>
        <taxon>Alteromonadales</taxon>
        <taxon>Pseudoalteromonadaceae</taxon>
        <taxon>Pseudoalteromonas</taxon>
    </lineage>
</organism>
<sequence>MLYFRNSHLIARSSFFIVALPALVACGGSNNSEDKPGEGNSNVPKSVPELNWLAESSSSLRQASSSEFHQLVKNGMYLSQWQSGADDTDNVANAAPEADSGSSNFSTTNVQESGVDEGDRIEYDGAYLYIAGHSEQDVIIQDDFQQFVRVMKRTEQGIEEVAKIEASDSLYSHQELYLDGNRLALVFKYPVYTMDSSPVNTDNAAANSDASTAPIGSVYPSTFELSVADVTSPEQASIIKQYRIEGDIVDSRVINGDLYVVSNYSAYFEFTQTEALAAYQALYQADISQLMPKITDLSTGSTSSLFEPSNCYIPAGTTSLDSANRITTITKISLSDPTQLQSTCINTPSEGVYAAKNSIYLYNSFWPNDVASVEDITQTALHKFDISTDSISYKASGAVSGSLGFGGVSNAAFRLSEHEDRLRLLTTRFSATEGLVHQLFILEQQGDELSVLAKLPNEDQPTPIGKVETNGQVEENVYAVRYIGDKAYIVTFRRVDPLYVIDLANPTNPTIAGALEIPGYSAYLHPVSESLLIGIGQNVDEWFWAAPETDNASQVGAKVSLFDVSDMSAPKLLNEHIFTNGYSPVEFDHHALGFLKASDEKFRMTLPVETWRTEQEVGGDMIWSNKNELAAFEVTMGDTPNLTYLGSSVATYETPSQSVPYVRASDDRGVIHDNTIYYVHGNFVWSSLWQNPAQNAGPF</sequence>